<organism evidence="1 2">
    <name type="scientific">Malus baccata</name>
    <name type="common">Siberian crab apple</name>
    <name type="synonym">Pyrus baccata</name>
    <dbReference type="NCBI Taxonomy" id="106549"/>
    <lineage>
        <taxon>Eukaryota</taxon>
        <taxon>Viridiplantae</taxon>
        <taxon>Streptophyta</taxon>
        <taxon>Embryophyta</taxon>
        <taxon>Tracheophyta</taxon>
        <taxon>Spermatophyta</taxon>
        <taxon>Magnoliopsida</taxon>
        <taxon>eudicotyledons</taxon>
        <taxon>Gunneridae</taxon>
        <taxon>Pentapetalae</taxon>
        <taxon>rosids</taxon>
        <taxon>fabids</taxon>
        <taxon>Rosales</taxon>
        <taxon>Rosaceae</taxon>
        <taxon>Amygdaloideae</taxon>
        <taxon>Maleae</taxon>
        <taxon>Malus</taxon>
    </lineage>
</organism>
<dbReference type="AlphaFoldDB" id="A0A540KIY7"/>
<evidence type="ECO:0000313" key="1">
    <source>
        <dbReference type="EMBL" id="TQD74183.1"/>
    </source>
</evidence>
<dbReference type="EMBL" id="VIEB01001210">
    <property type="protein sequence ID" value="TQD74183.1"/>
    <property type="molecule type" value="Genomic_DNA"/>
</dbReference>
<gene>
    <name evidence="1" type="ORF">C1H46_040295</name>
</gene>
<protein>
    <submittedName>
        <fullName evidence="1">Uncharacterized protein</fullName>
    </submittedName>
</protein>
<sequence>MYLSGAKMKAWPGGSVGVSVTVRAEPGKEEDEEEESQRWAGVGNGILQGCGGYWATAFKFDK</sequence>
<accession>A0A540KIY7</accession>
<comment type="caution">
    <text evidence="1">The sequence shown here is derived from an EMBL/GenBank/DDBJ whole genome shotgun (WGS) entry which is preliminary data.</text>
</comment>
<evidence type="ECO:0000313" key="2">
    <source>
        <dbReference type="Proteomes" id="UP000315295"/>
    </source>
</evidence>
<name>A0A540KIY7_MALBA</name>
<reference evidence="1 2" key="1">
    <citation type="journal article" date="2019" name="G3 (Bethesda)">
        <title>Sequencing of a Wild Apple (Malus baccata) Genome Unravels the Differences Between Cultivated and Wild Apple Species Regarding Disease Resistance and Cold Tolerance.</title>
        <authorList>
            <person name="Chen X."/>
        </authorList>
    </citation>
    <scope>NUCLEOTIDE SEQUENCE [LARGE SCALE GENOMIC DNA]</scope>
    <source>
        <strain evidence="2">cv. Shandingzi</strain>
        <tissue evidence="1">Leaves</tissue>
    </source>
</reference>
<dbReference type="Proteomes" id="UP000315295">
    <property type="component" value="Unassembled WGS sequence"/>
</dbReference>
<proteinExistence type="predicted"/>
<keyword evidence="2" id="KW-1185">Reference proteome</keyword>